<proteinExistence type="predicted"/>
<organism evidence="2 3">
    <name type="scientific">Evansella alkalicola</name>
    <dbReference type="NCBI Taxonomy" id="745819"/>
    <lineage>
        <taxon>Bacteria</taxon>
        <taxon>Bacillati</taxon>
        <taxon>Bacillota</taxon>
        <taxon>Bacilli</taxon>
        <taxon>Bacillales</taxon>
        <taxon>Bacillaceae</taxon>
        <taxon>Evansella</taxon>
    </lineage>
</organism>
<dbReference type="Pfam" id="PF13624">
    <property type="entry name" value="SurA_N_3"/>
    <property type="match status" value="1"/>
</dbReference>
<dbReference type="Gene3D" id="1.10.4030.10">
    <property type="entry name" value="Porin chaperone SurA, peptide-binding domain"/>
    <property type="match status" value="1"/>
</dbReference>
<name>A0ABS6K0M8_9BACI</name>
<sequence length="223" mass="26078">MLFLRKNFFIVFFVAAIFTLVACGGNDEGEQNSADGEAAAIVNGEEIPLDFLEQQVDSMRQFYSQQGIDLDSDEYEETLQEIRMDLLNDIVREKVLVQEADRHDIEPTEEEIDMAVEQMLVEYDTTEEELQSAMEEQGYSDEMFRQEVKDQLKIQKLTDLDHLDFEDFDVTEENLRAYYDEIIAQYGEEIGEYDELLVELEASYVWDSYVQQLMEDAEVEIYI</sequence>
<protein>
    <submittedName>
        <fullName evidence="2">SurA N-terminal domain-containing protein</fullName>
    </submittedName>
</protein>
<dbReference type="EMBL" id="JAHQCR010000088">
    <property type="protein sequence ID" value="MBU9723997.1"/>
    <property type="molecule type" value="Genomic_DNA"/>
</dbReference>
<dbReference type="InterPro" id="IPR027304">
    <property type="entry name" value="Trigger_fact/SurA_dom_sf"/>
</dbReference>
<dbReference type="PANTHER" id="PTHR47245:SF2">
    <property type="entry name" value="PEPTIDYL-PROLYL CIS-TRANS ISOMERASE HP_0175-RELATED"/>
    <property type="match status" value="1"/>
</dbReference>
<dbReference type="Proteomes" id="UP000790580">
    <property type="component" value="Unassembled WGS sequence"/>
</dbReference>
<evidence type="ECO:0000313" key="3">
    <source>
        <dbReference type="Proteomes" id="UP000790580"/>
    </source>
</evidence>
<dbReference type="RefSeq" id="WP_088075042.1">
    <property type="nucleotide sequence ID" value="NZ_JAHQCR010000088.1"/>
</dbReference>
<dbReference type="PANTHER" id="PTHR47245">
    <property type="entry name" value="PEPTIDYLPROLYL ISOMERASE"/>
    <property type="match status" value="1"/>
</dbReference>
<feature type="signal peptide" evidence="1">
    <location>
        <begin position="1"/>
        <end position="22"/>
    </location>
</feature>
<dbReference type="PROSITE" id="PS51257">
    <property type="entry name" value="PROKAR_LIPOPROTEIN"/>
    <property type="match status" value="1"/>
</dbReference>
<keyword evidence="3" id="KW-1185">Reference proteome</keyword>
<dbReference type="InterPro" id="IPR050245">
    <property type="entry name" value="PrsA_foldase"/>
</dbReference>
<reference evidence="2 3" key="1">
    <citation type="submission" date="2021-06" db="EMBL/GenBank/DDBJ databases">
        <title>Bacillus sp. RD4P76, an endophyte from a halophyte.</title>
        <authorList>
            <person name="Sun J.-Q."/>
        </authorList>
    </citation>
    <scope>NUCLEOTIDE SEQUENCE [LARGE SCALE GENOMIC DNA]</scope>
    <source>
        <strain evidence="2 3">JCM 17098</strain>
    </source>
</reference>
<accession>A0ABS6K0M8</accession>
<evidence type="ECO:0000313" key="2">
    <source>
        <dbReference type="EMBL" id="MBU9723997.1"/>
    </source>
</evidence>
<feature type="chain" id="PRO_5046858832" evidence="1">
    <location>
        <begin position="23"/>
        <end position="223"/>
    </location>
</feature>
<dbReference type="SUPFAM" id="SSF109998">
    <property type="entry name" value="Triger factor/SurA peptide-binding domain-like"/>
    <property type="match status" value="1"/>
</dbReference>
<keyword evidence="1" id="KW-0732">Signal</keyword>
<evidence type="ECO:0000256" key="1">
    <source>
        <dbReference type="SAM" id="SignalP"/>
    </source>
</evidence>
<gene>
    <name evidence="2" type="ORF">KS407_21470</name>
</gene>
<comment type="caution">
    <text evidence="2">The sequence shown here is derived from an EMBL/GenBank/DDBJ whole genome shotgun (WGS) entry which is preliminary data.</text>
</comment>